<dbReference type="PANTHER" id="PTHR36838">
    <property type="entry name" value="AUXIN EFFLUX CARRIER FAMILY PROTEIN"/>
    <property type="match status" value="1"/>
</dbReference>
<evidence type="ECO:0000256" key="1">
    <source>
        <dbReference type="ARBA" id="ARBA00004141"/>
    </source>
</evidence>
<dbReference type="GO" id="GO:0016020">
    <property type="term" value="C:membrane"/>
    <property type="evidence" value="ECO:0007669"/>
    <property type="project" value="UniProtKB-SubCell"/>
</dbReference>
<proteinExistence type="predicted"/>
<evidence type="ECO:0000256" key="8">
    <source>
        <dbReference type="SAM" id="Phobius"/>
    </source>
</evidence>
<comment type="subcellular location">
    <subcellularLocation>
        <location evidence="1">Membrane</location>
        <topology evidence="1">Multi-pass membrane protein</topology>
    </subcellularLocation>
</comment>
<evidence type="ECO:0000256" key="6">
    <source>
        <dbReference type="ARBA" id="ARBA00023136"/>
    </source>
</evidence>
<feature type="transmembrane region" description="Helical" evidence="8">
    <location>
        <begin position="6"/>
        <end position="23"/>
    </location>
</feature>
<feature type="transmembrane region" description="Helical" evidence="8">
    <location>
        <begin position="322"/>
        <end position="339"/>
    </location>
</feature>
<keyword evidence="9" id="KW-0675">Receptor</keyword>
<sequence length="377" mass="40121">MGKILIDDIVPIIVIMALGYVCGKLSYFDDDQRQGLNKLVLNIALPAALFISIVKATREMLAQDAVLTAIGFVGIIVMFMISYYLCRLMFHRSIQEAAVCALIAGSPTIGFLGFAVLDPIYGDTVSTNLVIAIISIVVNAITIPIGMYLINVGQAKDRARLSAATVTNSKGEVKVADKAAKTPAIVATKDDEAVDPSKDAKQDRNAEVMVSKSSNKGKKKNQNLEALINALKQPVCWAPLLAIALVLIGVRVPSSFAPTFDLIAKANSGVAVLAAGLALSTVKFSLGWETLWNTFYRLILTPAAFLGVGLLCGMGSDVNKLSMLVLAVALPPAFSGIIISSRYNIYVKEGASTTAVSTVAFAVTCLLWIWLVPLCAH</sequence>
<evidence type="ECO:0000256" key="7">
    <source>
        <dbReference type="SAM" id="MobiDB-lite"/>
    </source>
</evidence>
<evidence type="ECO:0000313" key="10">
    <source>
        <dbReference type="Proteomes" id="UP000028995"/>
    </source>
</evidence>
<dbReference type="AlphaFoldDB" id="A0A087ADU4"/>
<organism evidence="9 10">
    <name type="scientific">Bifidobacterium choerinum</name>
    <dbReference type="NCBI Taxonomy" id="35760"/>
    <lineage>
        <taxon>Bacteria</taxon>
        <taxon>Bacillati</taxon>
        <taxon>Actinomycetota</taxon>
        <taxon>Actinomycetes</taxon>
        <taxon>Bifidobacteriales</taxon>
        <taxon>Bifidobacteriaceae</taxon>
        <taxon>Bifidobacterium</taxon>
    </lineage>
</organism>
<feature type="transmembrane region" description="Helical" evidence="8">
    <location>
        <begin position="294"/>
        <end position="316"/>
    </location>
</feature>
<dbReference type="eggNOG" id="COG0679">
    <property type="taxonomic scope" value="Bacteria"/>
</dbReference>
<protein>
    <submittedName>
        <fullName evidence="9">Receptor</fullName>
    </submittedName>
</protein>
<keyword evidence="5 8" id="KW-1133">Transmembrane helix</keyword>
<evidence type="ECO:0000256" key="5">
    <source>
        <dbReference type="ARBA" id="ARBA00022989"/>
    </source>
</evidence>
<keyword evidence="2" id="KW-0813">Transport</keyword>
<keyword evidence="6 8" id="KW-0472">Membrane</keyword>
<name>A0A087ADU4_9BIFI</name>
<gene>
    <name evidence="9" type="ORF">BCHO_0618</name>
</gene>
<dbReference type="Pfam" id="PF03547">
    <property type="entry name" value="Mem_trans"/>
    <property type="match status" value="1"/>
</dbReference>
<dbReference type="GO" id="GO:0055085">
    <property type="term" value="P:transmembrane transport"/>
    <property type="evidence" value="ECO:0007669"/>
    <property type="project" value="InterPro"/>
</dbReference>
<dbReference type="RefSeq" id="WP_024540250.1">
    <property type="nucleotide sequence ID" value="NZ_JBQKLO010000017.1"/>
</dbReference>
<accession>A0A087ADU4</accession>
<evidence type="ECO:0000256" key="3">
    <source>
        <dbReference type="ARBA" id="ARBA00022475"/>
    </source>
</evidence>
<evidence type="ECO:0000256" key="4">
    <source>
        <dbReference type="ARBA" id="ARBA00022692"/>
    </source>
</evidence>
<feature type="compositionally biased region" description="Basic and acidic residues" evidence="7">
    <location>
        <begin position="191"/>
        <end position="206"/>
    </location>
</feature>
<dbReference type="STRING" id="35760.BCHO_0618"/>
<feature type="transmembrane region" description="Helical" evidence="8">
    <location>
        <begin position="66"/>
        <end position="85"/>
    </location>
</feature>
<evidence type="ECO:0000313" key="9">
    <source>
        <dbReference type="EMBL" id="KFI56944.1"/>
    </source>
</evidence>
<feature type="transmembrane region" description="Helical" evidence="8">
    <location>
        <begin position="226"/>
        <end position="250"/>
    </location>
</feature>
<dbReference type="PANTHER" id="PTHR36838:SF1">
    <property type="entry name" value="SLR1864 PROTEIN"/>
    <property type="match status" value="1"/>
</dbReference>
<feature type="transmembrane region" description="Helical" evidence="8">
    <location>
        <begin position="129"/>
        <end position="150"/>
    </location>
</feature>
<dbReference type="OrthoDB" id="109606at2"/>
<feature type="region of interest" description="Disordered" evidence="7">
    <location>
        <begin position="191"/>
        <end position="217"/>
    </location>
</feature>
<keyword evidence="4 8" id="KW-0812">Transmembrane</keyword>
<feature type="transmembrane region" description="Helical" evidence="8">
    <location>
        <begin position="351"/>
        <end position="371"/>
    </location>
</feature>
<feature type="transmembrane region" description="Helical" evidence="8">
    <location>
        <begin position="97"/>
        <end position="117"/>
    </location>
</feature>
<evidence type="ECO:0000256" key="2">
    <source>
        <dbReference type="ARBA" id="ARBA00022448"/>
    </source>
</evidence>
<keyword evidence="3" id="KW-1003">Cell membrane</keyword>
<reference evidence="9 10" key="1">
    <citation type="submission" date="2014-03" db="EMBL/GenBank/DDBJ databases">
        <title>Genomics of Bifidobacteria.</title>
        <authorList>
            <person name="Ventura M."/>
            <person name="Milani C."/>
            <person name="Lugli G.A."/>
        </authorList>
    </citation>
    <scope>NUCLEOTIDE SEQUENCE [LARGE SCALE GENOMIC DNA]</scope>
    <source>
        <strain evidence="9 10">LMG 10510</strain>
    </source>
</reference>
<feature type="transmembrane region" description="Helical" evidence="8">
    <location>
        <begin position="262"/>
        <end position="282"/>
    </location>
</feature>
<dbReference type="InterPro" id="IPR004776">
    <property type="entry name" value="Mem_transp_PIN-like"/>
</dbReference>
<feature type="transmembrane region" description="Helical" evidence="8">
    <location>
        <begin position="35"/>
        <end position="54"/>
    </location>
</feature>
<dbReference type="EMBL" id="JGYU01000007">
    <property type="protein sequence ID" value="KFI56944.1"/>
    <property type="molecule type" value="Genomic_DNA"/>
</dbReference>
<keyword evidence="10" id="KW-1185">Reference proteome</keyword>
<comment type="caution">
    <text evidence="9">The sequence shown here is derived from an EMBL/GenBank/DDBJ whole genome shotgun (WGS) entry which is preliminary data.</text>
</comment>
<dbReference type="Proteomes" id="UP000028995">
    <property type="component" value="Unassembled WGS sequence"/>
</dbReference>